<accession>A0AAV7TD76</accession>
<sequence length="203" mass="21286">MSPQVMYTVFFPGPGEAPTPALIVELVLGSGCPGMAAADTWPTAGAPVAHLGHTQALAPQLVPLRDNRVGGSIGSPPIIQEGRKGLQQVWRRRPSSVTCSDTAPPNFSGSDSRPRSTVSDSGGQPLIHGGRVRAVRDNAPSPTGTLNRKPPGYDPTPQPDSGSPTEQVGTTQARWGPEGGCTGWYVTQPVAELRRKAPTRRPS</sequence>
<dbReference type="Proteomes" id="UP001066276">
    <property type="component" value="Chromosome 4_1"/>
</dbReference>
<organism evidence="2 3">
    <name type="scientific">Pleurodeles waltl</name>
    <name type="common">Iberian ribbed newt</name>
    <dbReference type="NCBI Taxonomy" id="8319"/>
    <lineage>
        <taxon>Eukaryota</taxon>
        <taxon>Metazoa</taxon>
        <taxon>Chordata</taxon>
        <taxon>Craniata</taxon>
        <taxon>Vertebrata</taxon>
        <taxon>Euteleostomi</taxon>
        <taxon>Amphibia</taxon>
        <taxon>Batrachia</taxon>
        <taxon>Caudata</taxon>
        <taxon>Salamandroidea</taxon>
        <taxon>Salamandridae</taxon>
        <taxon>Pleurodelinae</taxon>
        <taxon>Pleurodeles</taxon>
    </lineage>
</organism>
<keyword evidence="3" id="KW-1185">Reference proteome</keyword>
<dbReference type="AlphaFoldDB" id="A0AAV7TD76"/>
<name>A0AAV7TD76_PLEWA</name>
<dbReference type="EMBL" id="JANPWB010000007">
    <property type="protein sequence ID" value="KAJ1174246.1"/>
    <property type="molecule type" value="Genomic_DNA"/>
</dbReference>
<evidence type="ECO:0000313" key="3">
    <source>
        <dbReference type="Proteomes" id="UP001066276"/>
    </source>
</evidence>
<gene>
    <name evidence="2" type="ORF">NDU88_006068</name>
</gene>
<proteinExistence type="predicted"/>
<protein>
    <submittedName>
        <fullName evidence="2">Uncharacterized protein</fullName>
    </submittedName>
</protein>
<evidence type="ECO:0000313" key="2">
    <source>
        <dbReference type="EMBL" id="KAJ1174246.1"/>
    </source>
</evidence>
<feature type="compositionally biased region" description="Polar residues" evidence="1">
    <location>
        <begin position="95"/>
        <end position="122"/>
    </location>
</feature>
<reference evidence="2" key="1">
    <citation type="journal article" date="2022" name="bioRxiv">
        <title>Sequencing and chromosome-scale assembly of the giantPleurodeles waltlgenome.</title>
        <authorList>
            <person name="Brown T."/>
            <person name="Elewa A."/>
            <person name="Iarovenko S."/>
            <person name="Subramanian E."/>
            <person name="Araus A.J."/>
            <person name="Petzold A."/>
            <person name="Susuki M."/>
            <person name="Suzuki K.-i.T."/>
            <person name="Hayashi T."/>
            <person name="Toyoda A."/>
            <person name="Oliveira C."/>
            <person name="Osipova E."/>
            <person name="Leigh N.D."/>
            <person name="Simon A."/>
            <person name="Yun M.H."/>
        </authorList>
    </citation>
    <scope>NUCLEOTIDE SEQUENCE</scope>
    <source>
        <strain evidence="2">20211129_DDA</strain>
        <tissue evidence="2">Liver</tissue>
    </source>
</reference>
<comment type="caution">
    <text evidence="2">The sequence shown here is derived from an EMBL/GenBank/DDBJ whole genome shotgun (WGS) entry which is preliminary data.</text>
</comment>
<feature type="region of interest" description="Disordered" evidence="1">
    <location>
        <begin position="91"/>
        <end position="203"/>
    </location>
</feature>
<evidence type="ECO:0000256" key="1">
    <source>
        <dbReference type="SAM" id="MobiDB-lite"/>
    </source>
</evidence>
<feature type="compositionally biased region" description="Polar residues" evidence="1">
    <location>
        <begin position="159"/>
        <end position="173"/>
    </location>
</feature>